<reference evidence="9 10" key="1">
    <citation type="submission" date="2019-03" db="EMBL/GenBank/DDBJ databases">
        <title>First draft genome of Liparis tanakae, snailfish: a comprehensive survey of snailfish specific genes.</title>
        <authorList>
            <person name="Kim W."/>
            <person name="Song I."/>
            <person name="Jeong J.-H."/>
            <person name="Kim D."/>
            <person name="Kim S."/>
            <person name="Ryu S."/>
            <person name="Song J.Y."/>
            <person name="Lee S.K."/>
        </authorList>
    </citation>
    <scope>NUCLEOTIDE SEQUENCE [LARGE SCALE GENOMIC DNA]</scope>
    <source>
        <tissue evidence="9">Muscle</tissue>
    </source>
</reference>
<keyword evidence="9" id="KW-0371">Homeobox</keyword>
<feature type="binding site" evidence="6">
    <location>
        <position position="79"/>
    </location>
    <ligand>
        <name>ATP</name>
        <dbReference type="ChEBI" id="CHEBI:30616"/>
    </ligand>
</feature>
<dbReference type="EMBL" id="SRLO01000270">
    <property type="protein sequence ID" value="TNN63579.1"/>
    <property type="molecule type" value="Genomic_DNA"/>
</dbReference>
<keyword evidence="3 6" id="KW-0547">Nucleotide-binding</keyword>
<comment type="caution">
    <text evidence="9">The sequence shown here is derived from an EMBL/GenBank/DDBJ whole genome shotgun (WGS) entry which is preliminary data.</text>
</comment>
<evidence type="ECO:0000313" key="10">
    <source>
        <dbReference type="Proteomes" id="UP000314294"/>
    </source>
</evidence>
<keyword evidence="1" id="KW-0723">Serine/threonine-protein kinase</keyword>
<dbReference type="GO" id="GO:0042771">
    <property type="term" value="P:intrinsic apoptotic signaling pathway in response to DNA damage by p53 class mediator"/>
    <property type="evidence" value="ECO:0007669"/>
    <property type="project" value="TreeGrafter"/>
</dbReference>
<dbReference type="OrthoDB" id="437530at2759"/>
<evidence type="ECO:0000256" key="7">
    <source>
        <dbReference type="SAM" id="MobiDB-lite"/>
    </source>
</evidence>
<dbReference type="GO" id="GO:0016605">
    <property type="term" value="C:PML body"/>
    <property type="evidence" value="ECO:0007669"/>
    <property type="project" value="TreeGrafter"/>
</dbReference>
<evidence type="ECO:0000256" key="3">
    <source>
        <dbReference type="ARBA" id="ARBA00022741"/>
    </source>
</evidence>
<feature type="compositionally biased region" description="Polar residues" evidence="7">
    <location>
        <begin position="373"/>
        <end position="398"/>
    </location>
</feature>
<name>A0A4Z2HCL9_9TELE</name>
<gene>
    <name evidence="9" type="primary">Hipk1_2</name>
    <name evidence="9" type="ORF">EYF80_026231</name>
</gene>
<dbReference type="GO" id="GO:0004674">
    <property type="term" value="F:protein serine/threonine kinase activity"/>
    <property type="evidence" value="ECO:0007669"/>
    <property type="project" value="UniProtKB-KW"/>
</dbReference>
<dbReference type="PROSITE" id="PS00107">
    <property type="entry name" value="PROTEIN_KINASE_ATP"/>
    <property type="match status" value="1"/>
</dbReference>
<dbReference type="Gene3D" id="3.30.200.20">
    <property type="entry name" value="Phosphorylase Kinase, domain 1"/>
    <property type="match status" value="1"/>
</dbReference>
<dbReference type="AlphaFoldDB" id="A0A4Z2HCL9"/>
<dbReference type="GO" id="GO:0004713">
    <property type="term" value="F:protein tyrosine kinase activity"/>
    <property type="evidence" value="ECO:0007669"/>
    <property type="project" value="TreeGrafter"/>
</dbReference>
<feature type="region of interest" description="Disordered" evidence="7">
    <location>
        <begin position="567"/>
        <end position="586"/>
    </location>
</feature>
<feature type="region of interest" description="Disordered" evidence="7">
    <location>
        <begin position="373"/>
        <end position="400"/>
    </location>
</feature>
<evidence type="ECO:0000256" key="4">
    <source>
        <dbReference type="ARBA" id="ARBA00022777"/>
    </source>
</evidence>
<protein>
    <submittedName>
        <fullName evidence="9">Homeodomain-interacting protein kinase 1</fullName>
    </submittedName>
</protein>
<dbReference type="GO" id="GO:0003713">
    <property type="term" value="F:transcription coactivator activity"/>
    <property type="evidence" value="ECO:0007669"/>
    <property type="project" value="TreeGrafter"/>
</dbReference>
<dbReference type="PROSITE" id="PS50011">
    <property type="entry name" value="PROTEIN_KINASE_DOM"/>
    <property type="match status" value="1"/>
</dbReference>
<keyword evidence="9" id="KW-0238">DNA-binding</keyword>
<dbReference type="GO" id="GO:0007224">
    <property type="term" value="P:smoothened signaling pathway"/>
    <property type="evidence" value="ECO:0007669"/>
    <property type="project" value="TreeGrafter"/>
</dbReference>
<feature type="region of interest" description="Disordered" evidence="7">
    <location>
        <begin position="472"/>
        <end position="517"/>
    </location>
</feature>
<dbReference type="GO" id="GO:0045944">
    <property type="term" value="P:positive regulation of transcription by RNA polymerase II"/>
    <property type="evidence" value="ECO:0007669"/>
    <property type="project" value="TreeGrafter"/>
</dbReference>
<evidence type="ECO:0000256" key="5">
    <source>
        <dbReference type="ARBA" id="ARBA00022840"/>
    </source>
</evidence>
<feature type="compositionally biased region" description="Basic residues" evidence="7">
    <location>
        <begin position="477"/>
        <end position="486"/>
    </location>
</feature>
<feature type="compositionally biased region" description="Low complexity" evidence="7">
    <location>
        <begin position="487"/>
        <end position="503"/>
    </location>
</feature>
<dbReference type="InterPro" id="IPR000719">
    <property type="entry name" value="Prot_kinase_dom"/>
</dbReference>
<sequence length="586" mass="65434">MEKLEVMVHDLIWEKGEMVSSLVALTMAEAPSNQNRVFIGDLLSSGNSSYLVESVLGQGTFGTVTKCRNIADDKTVAIKMMRNHGSLVEQARTEVDVLIQLQLLDSDKSNLVKWYQVFTCKQHICLEFEHLDKSLYDFMEERFFQPLLLREIRPIVKQEPYRLKVIDFGLAHEVSAATQGAYIQTLPYRSPEVILGLPYTEATDMWSVGCVAAALYLGFLLYPGSSEYDMMRYIVETQGHPADTLLTHGEKTACFYQQDGNSKNISWNFKMQLMESTTTADKVSESNDRLLFGDILSGMLELDAARRLTPRQVLQHQFTSMHHLSIRYHVSPYVRSCFETMDLCENRTTDTGKAVVGSSSGSAYSVQQNLPSASALSQPQGINPHPCSTTRTSGSLNSGMKRKVDDENEVMSETSHLSKRVRCRSLRAHYACHQDDDSNIIRRHLPAPSVSSSSNCFQPSFVGKIADEDASDNHQLSNHKMKRVRKTSAAPSTSSSSSCTSPSAKRKMADCDASDNHQLTNHKIKRIRKNFAAPSTSSSSRCLTRSAKRKMADCDAFDNQLLTNHKIKRVRKDSAAPPTGSEQSPL</sequence>
<dbReference type="SUPFAM" id="SSF56112">
    <property type="entry name" value="Protein kinase-like (PK-like)"/>
    <property type="match status" value="1"/>
</dbReference>
<dbReference type="InterPro" id="IPR011009">
    <property type="entry name" value="Kinase-like_dom_sf"/>
</dbReference>
<feature type="domain" description="Protein kinase" evidence="8">
    <location>
        <begin position="50"/>
        <end position="319"/>
    </location>
</feature>
<keyword evidence="10" id="KW-1185">Reference proteome</keyword>
<accession>A0A4Z2HCL9</accession>
<evidence type="ECO:0000256" key="2">
    <source>
        <dbReference type="ARBA" id="ARBA00022679"/>
    </source>
</evidence>
<dbReference type="GO" id="GO:0003714">
    <property type="term" value="F:transcription corepressor activity"/>
    <property type="evidence" value="ECO:0007669"/>
    <property type="project" value="TreeGrafter"/>
</dbReference>
<keyword evidence="2" id="KW-0808">Transferase</keyword>
<dbReference type="GO" id="GO:0005524">
    <property type="term" value="F:ATP binding"/>
    <property type="evidence" value="ECO:0007669"/>
    <property type="project" value="UniProtKB-UniRule"/>
</dbReference>
<dbReference type="InterPro" id="IPR050494">
    <property type="entry name" value="Ser_Thr_dual-spec_kinase"/>
</dbReference>
<keyword evidence="5 6" id="KW-0067">ATP-binding</keyword>
<dbReference type="GO" id="GO:0005737">
    <property type="term" value="C:cytoplasm"/>
    <property type="evidence" value="ECO:0007669"/>
    <property type="project" value="TreeGrafter"/>
</dbReference>
<dbReference type="InterPro" id="IPR017441">
    <property type="entry name" value="Protein_kinase_ATP_BS"/>
</dbReference>
<dbReference type="Pfam" id="PF00069">
    <property type="entry name" value="Pkinase"/>
    <property type="match status" value="2"/>
</dbReference>
<evidence type="ECO:0000313" key="9">
    <source>
        <dbReference type="EMBL" id="TNN63579.1"/>
    </source>
</evidence>
<proteinExistence type="predicted"/>
<dbReference type="GO" id="GO:0046332">
    <property type="term" value="F:SMAD binding"/>
    <property type="evidence" value="ECO:0007669"/>
    <property type="project" value="TreeGrafter"/>
</dbReference>
<dbReference type="Proteomes" id="UP000314294">
    <property type="component" value="Unassembled WGS sequence"/>
</dbReference>
<evidence type="ECO:0000256" key="1">
    <source>
        <dbReference type="ARBA" id="ARBA00022527"/>
    </source>
</evidence>
<evidence type="ECO:0000256" key="6">
    <source>
        <dbReference type="PROSITE-ProRule" id="PRU10141"/>
    </source>
</evidence>
<dbReference type="GO" id="GO:0003677">
    <property type="term" value="F:DNA binding"/>
    <property type="evidence" value="ECO:0007669"/>
    <property type="project" value="UniProtKB-KW"/>
</dbReference>
<keyword evidence="4 9" id="KW-0418">Kinase</keyword>
<organism evidence="9 10">
    <name type="scientific">Liparis tanakae</name>
    <name type="common">Tanaka's snailfish</name>
    <dbReference type="NCBI Taxonomy" id="230148"/>
    <lineage>
        <taxon>Eukaryota</taxon>
        <taxon>Metazoa</taxon>
        <taxon>Chordata</taxon>
        <taxon>Craniata</taxon>
        <taxon>Vertebrata</taxon>
        <taxon>Euteleostomi</taxon>
        <taxon>Actinopterygii</taxon>
        <taxon>Neopterygii</taxon>
        <taxon>Teleostei</taxon>
        <taxon>Neoteleostei</taxon>
        <taxon>Acanthomorphata</taxon>
        <taxon>Eupercaria</taxon>
        <taxon>Perciformes</taxon>
        <taxon>Cottioidei</taxon>
        <taxon>Cottales</taxon>
        <taxon>Liparidae</taxon>
        <taxon>Liparis</taxon>
    </lineage>
</organism>
<dbReference type="Gene3D" id="1.10.510.10">
    <property type="entry name" value="Transferase(Phosphotransferase) domain 1"/>
    <property type="match status" value="2"/>
</dbReference>
<evidence type="ECO:0000259" key="8">
    <source>
        <dbReference type="PROSITE" id="PS50011"/>
    </source>
</evidence>
<dbReference type="PANTHER" id="PTHR24058">
    <property type="entry name" value="DUAL SPECIFICITY PROTEIN KINASE"/>
    <property type="match status" value="1"/>
</dbReference>
<dbReference type="PANTHER" id="PTHR24058:SF17">
    <property type="entry name" value="HOMEODOMAIN INTERACTING PROTEIN KINASE, ISOFORM D"/>
    <property type="match status" value="1"/>
</dbReference>